<sequence length="110" mass="12656">MFFSLKDMLPQAMQRARMTRQVEALHIVETCNDFLQILLPSGRKTDAEAISFQEGSLLIRCENASVAQFIRIRTDELCKQFSLKYPEVRIQNIHIRLGSQICDIINENGV</sequence>
<accession>A0A0G0V845</accession>
<comment type="caution">
    <text evidence="1">The sequence shown here is derived from an EMBL/GenBank/DDBJ whole genome shotgun (WGS) entry which is preliminary data.</text>
</comment>
<gene>
    <name evidence="1" type="ORF">UU48_C0019G0002</name>
</gene>
<proteinExistence type="predicted"/>
<organism evidence="1 2">
    <name type="scientific">Candidatus Uhrbacteria bacterium GW2011_GWF2_41_16</name>
    <dbReference type="NCBI Taxonomy" id="1618997"/>
    <lineage>
        <taxon>Bacteria</taxon>
        <taxon>Candidatus Uhriibacteriota</taxon>
    </lineage>
</organism>
<reference evidence="1 2" key="1">
    <citation type="journal article" date="2015" name="Nature">
        <title>rRNA introns, odd ribosomes, and small enigmatic genomes across a large radiation of phyla.</title>
        <authorList>
            <person name="Brown C.T."/>
            <person name="Hug L.A."/>
            <person name="Thomas B.C."/>
            <person name="Sharon I."/>
            <person name="Castelle C.J."/>
            <person name="Singh A."/>
            <person name="Wilkins M.J."/>
            <person name="Williams K.H."/>
            <person name="Banfield J.F."/>
        </authorList>
    </citation>
    <scope>NUCLEOTIDE SEQUENCE [LARGE SCALE GENOMIC DNA]</scope>
</reference>
<evidence type="ECO:0000313" key="1">
    <source>
        <dbReference type="EMBL" id="KKR97099.1"/>
    </source>
</evidence>
<evidence type="ECO:0008006" key="3">
    <source>
        <dbReference type="Google" id="ProtNLM"/>
    </source>
</evidence>
<dbReference type="Proteomes" id="UP000034746">
    <property type="component" value="Unassembled WGS sequence"/>
</dbReference>
<protein>
    <recommendedName>
        <fullName evidence="3">DUF721 domain-containing protein</fullName>
    </recommendedName>
</protein>
<name>A0A0G0V845_9BACT</name>
<dbReference type="EMBL" id="LCAU01000019">
    <property type="protein sequence ID" value="KKR97099.1"/>
    <property type="molecule type" value="Genomic_DNA"/>
</dbReference>
<dbReference type="AlphaFoldDB" id="A0A0G0V845"/>
<evidence type="ECO:0000313" key="2">
    <source>
        <dbReference type="Proteomes" id="UP000034746"/>
    </source>
</evidence>